<gene>
    <name evidence="1" type="ORF">NYO99_18100</name>
</gene>
<sequence length="146" mass="15864">MLQARDVRLDLASGGLIDFTCWTRENLDIVLSASPMWCVERGHAEDRHFLVVCGGHLLPALRQALPSTTRITVILVDARLSDRRWLQIAAVHAAAIAACASDISDTFVQAILNDAESTGMPVFKDRNSNSSGDLAASQPAAKRQPR</sequence>
<comment type="caution">
    <text evidence="1">The sequence shown here is derived from an EMBL/GenBank/DDBJ whole genome shotgun (WGS) entry which is preliminary data.</text>
</comment>
<dbReference type="EMBL" id="JAPPUY010000005">
    <property type="protein sequence ID" value="MCY4746892.1"/>
    <property type="molecule type" value="Genomic_DNA"/>
</dbReference>
<dbReference type="Proteomes" id="UP001076464">
    <property type="component" value="Unassembled WGS sequence"/>
</dbReference>
<keyword evidence="2" id="KW-1185">Reference proteome</keyword>
<reference evidence="1" key="1">
    <citation type="submission" date="2022-08" db="EMBL/GenBank/DDBJ databases">
        <title>Genome sequencing of Pelomonas sp. UHG3.</title>
        <authorList>
            <person name="So Y."/>
        </authorList>
    </citation>
    <scope>NUCLEOTIDE SEQUENCE</scope>
    <source>
        <strain evidence="1">UHG3</strain>
    </source>
</reference>
<organism evidence="1 2">
    <name type="scientific">Roseateles hydrophilus</name>
    <dbReference type="NCBI Taxonomy" id="2975054"/>
    <lineage>
        <taxon>Bacteria</taxon>
        <taxon>Pseudomonadati</taxon>
        <taxon>Pseudomonadota</taxon>
        <taxon>Betaproteobacteria</taxon>
        <taxon>Burkholderiales</taxon>
        <taxon>Sphaerotilaceae</taxon>
        <taxon>Roseateles</taxon>
    </lineage>
</organism>
<protein>
    <submittedName>
        <fullName evidence="1">Uncharacterized protein</fullName>
    </submittedName>
</protein>
<evidence type="ECO:0000313" key="2">
    <source>
        <dbReference type="Proteomes" id="UP001076464"/>
    </source>
</evidence>
<name>A0ACC6CEV5_9BURK</name>
<accession>A0ACC6CEV5</accession>
<proteinExistence type="predicted"/>
<evidence type="ECO:0000313" key="1">
    <source>
        <dbReference type="EMBL" id="MCY4746892.1"/>
    </source>
</evidence>